<name>A0A2T7SPE2_9ACTN</name>
<dbReference type="EMBL" id="AZSP01000382">
    <property type="protein sequence ID" value="PVE04738.1"/>
    <property type="molecule type" value="Genomic_DNA"/>
</dbReference>
<organism evidence="1 2">
    <name type="scientific">Streptomyces scopuliridis RB72</name>
    <dbReference type="NCBI Taxonomy" id="1440053"/>
    <lineage>
        <taxon>Bacteria</taxon>
        <taxon>Bacillati</taxon>
        <taxon>Actinomycetota</taxon>
        <taxon>Actinomycetes</taxon>
        <taxon>Kitasatosporales</taxon>
        <taxon>Streptomycetaceae</taxon>
        <taxon>Streptomyces</taxon>
    </lineage>
</organism>
<dbReference type="AlphaFoldDB" id="A0A2T7SPE2"/>
<sequence length="61" mass="5998">MNNIIEAVNEMDIPAEGKVFPDATPVLATPGAFLGGVAVSSAVIGAFELGRGGGSAPATQL</sequence>
<dbReference type="Proteomes" id="UP000245992">
    <property type="component" value="Unassembled WGS sequence"/>
</dbReference>
<dbReference type="STRING" id="1440053.GCA_000718095_01647"/>
<evidence type="ECO:0000313" key="2">
    <source>
        <dbReference type="Proteomes" id="UP000245992"/>
    </source>
</evidence>
<evidence type="ECO:0000313" key="1">
    <source>
        <dbReference type="EMBL" id="PVE04738.1"/>
    </source>
</evidence>
<gene>
    <name evidence="1" type="ORF">Y717_09680</name>
</gene>
<keyword evidence="2" id="KW-1185">Reference proteome</keyword>
<dbReference type="RefSeq" id="WP_030350807.1">
    <property type="nucleotide sequence ID" value="NZ_AZSP01000382.1"/>
</dbReference>
<comment type="caution">
    <text evidence="1">The sequence shown here is derived from an EMBL/GenBank/DDBJ whole genome shotgun (WGS) entry which is preliminary data.</text>
</comment>
<protein>
    <submittedName>
        <fullName evidence="1">Uncharacterized protein</fullName>
    </submittedName>
</protein>
<reference evidence="1 2" key="1">
    <citation type="submission" date="2013-12" db="EMBL/GenBank/DDBJ databases">
        <title>Annotated genome of Streptomyces scopuliridis.</title>
        <authorList>
            <person name="Olson J.B."/>
        </authorList>
    </citation>
    <scope>NUCLEOTIDE SEQUENCE [LARGE SCALE GENOMIC DNA]</scope>
    <source>
        <strain evidence="1 2">RB72</strain>
    </source>
</reference>
<proteinExistence type="predicted"/>
<dbReference type="GeneID" id="95543348"/>
<dbReference type="OrthoDB" id="4269060at2"/>
<accession>A0A2T7SPE2</accession>